<organism evidence="1 2">
    <name type="scientific">Nocardia callitridis</name>
    <dbReference type="NCBI Taxonomy" id="648753"/>
    <lineage>
        <taxon>Bacteria</taxon>
        <taxon>Bacillati</taxon>
        <taxon>Actinomycetota</taxon>
        <taxon>Actinomycetes</taxon>
        <taxon>Mycobacteriales</taxon>
        <taxon>Nocardiaceae</taxon>
        <taxon>Nocardia</taxon>
    </lineage>
</organism>
<accession>A0ABP9KKE3</accession>
<comment type="caution">
    <text evidence="1">The sequence shown here is derived from an EMBL/GenBank/DDBJ whole genome shotgun (WGS) entry which is preliminary data.</text>
</comment>
<protein>
    <submittedName>
        <fullName evidence="1">Uncharacterized protein</fullName>
    </submittedName>
</protein>
<evidence type="ECO:0000313" key="1">
    <source>
        <dbReference type="EMBL" id="GAA5060703.1"/>
    </source>
</evidence>
<name>A0ABP9KKE3_9NOCA</name>
<dbReference type="Proteomes" id="UP001500603">
    <property type="component" value="Unassembled WGS sequence"/>
</dbReference>
<dbReference type="EMBL" id="BAABJM010000004">
    <property type="protein sequence ID" value="GAA5060703.1"/>
    <property type="molecule type" value="Genomic_DNA"/>
</dbReference>
<reference evidence="2" key="1">
    <citation type="journal article" date="2019" name="Int. J. Syst. Evol. Microbiol.">
        <title>The Global Catalogue of Microorganisms (GCM) 10K type strain sequencing project: providing services to taxonomists for standard genome sequencing and annotation.</title>
        <authorList>
            <consortium name="The Broad Institute Genomics Platform"/>
            <consortium name="The Broad Institute Genome Sequencing Center for Infectious Disease"/>
            <person name="Wu L."/>
            <person name="Ma J."/>
        </authorList>
    </citation>
    <scope>NUCLEOTIDE SEQUENCE [LARGE SCALE GENOMIC DNA]</scope>
    <source>
        <strain evidence="2">JCM 18298</strain>
    </source>
</reference>
<sequence>MGCGRIGAVRPCSSEAVRSVGSVSALSGVLGGMGWSTTRSTSAYTETVETAVIRESLRRLRSDLAFHPRGRLDITASTCVYAPKRCRGG</sequence>
<keyword evidence="2" id="KW-1185">Reference proteome</keyword>
<proteinExistence type="predicted"/>
<gene>
    <name evidence="1" type="ORF">GCM10023318_42490</name>
</gene>
<evidence type="ECO:0000313" key="2">
    <source>
        <dbReference type="Proteomes" id="UP001500603"/>
    </source>
</evidence>